<evidence type="ECO:0000256" key="1">
    <source>
        <dbReference type="SAM" id="SignalP"/>
    </source>
</evidence>
<evidence type="ECO:0000313" key="2">
    <source>
        <dbReference type="EMBL" id="OOC07711.1"/>
    </source>
</evidence>
<dbReference type="Proteomes" id="UP000188551">
    <property type="component" value="Unassembled WGS sequence"/>
</dbReference>
<protein>
    <recommendedName>
        <fullName evidence="4">DUF3558 domain-containing protein</fullName>
    </recommendedName>
</protein>
<dbReference type="InterPro" id="IPR024520">
    <property type="entry name" value="DUF3558"/>
</dbReference>
<keyword evidence="1" id="KW-0732">Signal</keyword>
<feature type="chain" id="PRO_5046285801" description="DUF3558 domain-containing protein" evidence="1">
    <location>
        <begin position="28"/>
        <end position="183"/>
    </location>
</feature>
<gene>
    <name evidence="2" type="ORF">B0293_06140</name>
</gene>
<comment type="caution">
    <text evidence="2">The sequence shown here is derived from an EMBL/GenBank/DDBJ whole genome shotgun (WGS) entry which is preliminary data.</text>
</comment>
<dbReference type="EMBL" id="MUXN01000003">
    <property type="protein sequence ID" value="OOC07711.1"/>
    <property type="molecule type" value="Genomic_DNA"/>
</dbReference>
<evidence type="ECO:0000313" key="3">
    <source>
        <dbReference type="Proteomes" id="UP000188551"/>
    </source>
</evidence>
<dbReference type="Pfam" id="PF12079">
    <property type="entry name" value="DUF3558"/>
    <property type="match status" value="1"/>
</dbReference>
<organism evidence="2 3">
    <name type="scientific">Amycolatopsis azurea DSM 43854</name>
    <dbReference type="NCBI Taxonomy" id="1238180"/>
    <lineage>
        <taxon>Bacteria</taxon>
        <taxon>Bacillati</taxon>
        <taxon>Actinomycetota</taxon>
        <taxon>Actinomycetes</taxon>
        <taxon>Pseudonocardiales</taxon>
        <taxon>Pseudonocardiaceae</taxon>
        <taxon>Amycolatopsis</taxon>
    </lineage>
</organism>
<name>A0ABX3JIX9_9PSEU</name>
<keyword evidence="3" id="KW-1185">Reference proteome</keyword>
<feature type="signal peptide" evidence="1">
    <location>
        <begin position="1"/>
        <end position="27"/>
    </location>
</feature>
<dbReference type="PROSITE" id="PS51257">
    <property type="entry name" value="PROKAR_LIPOPROTEIN"/>
    <property type="match status" value="1"/>
</dbReference>
<sequence>MSKRSSRFLTVAALVSLGACGSAENGADPSAASPSVSVSIPPSSASLTGADLCALLTDADRQALGLAGRSRPWDRPHKMGGSRRSGCGWSGATEVGIGFHESGVAKVAPLTDDFEVSREQINGREAKKIVHRKAPMNCLIAVEVSTATHLEIDSGSLSGIPDMNENCAFVKRVAQAAMSRISG</sequence>
<proteinExistence type="predicted"/>
<reference evidence="2 3" key="1">
    <citation type="submission" date="2017-02" db="EMBL/GenBank/DDBJ databases">
        <title>Amycolatopsis azurea DSM 43854 draft genome.</title>
        <authorList>
            <person name="Mayilraj S."/>
        </authorList>
    </citation>
    <scope>NUCLEOTIDE SEQUENCE [LARGE SCALE GENOMIC DNA]</scope>
    <source>
        <strain evidence="2 3">DSM 43854</strain>
    </source>
</reference>
<accession>A0ABX3JIX9</accession>
<evidence type="ECO:0008006" key="4">
    <source>
        <dbReference type="Google" id="ProtNLM"/>
    </source>
</evidence>